<dbReference type="AlphaFoldDB" id="A0A518K289"/>
<organism evidence="1 2">
    <name type="scientific">Botrimarina mediterranea</name>
    <dbReference type="NCBI Taxonomy" id="2528022"/>
    <lineage>
        <taxon>Bacteria</taxon>
        <taxon>Pseudomonadati</taxon>
        <taxon>Planctomycetota</taxon>
        <taxon>Planctomycetia</taxon>
        <taxon>Pirellulales</taxon>
        <taxon>Lacipirellulaceae</taxon>
        <taxon>Botrimarina</taxon>
    </lineage>
</organism>
<sequence>MIHHLFSDTTKETLIGANYRVTIRLHHNGVQARMTGQEWVCNLTPTHGDKAVSCLVSQSG</sequence>
<dbReference type="EMBL" id="CP036349">
    <property type="protein sequence ID" value="QDV71926.1"/>
    <property type="molecule type" value="Genomic_DNA"/>
</dbReference>
<gene>
    <name evidence="1" type="ORF">Spa11_00950</name>
</gene>
<proteinExistence type="predicted"/>
<evidence type="ECO:0000313" key="1">
    <source>
        <dbReference type="EMBL" id="QDV71926.1"/>
    </source>
</evidence>
<dbReference type="Proteomes" id="UP000316426">
    <property type="component" value="Chromosome"/>
</dbReference>
<evidence type="ECO:0000313" key="2">
    <source>
        <dbReference type="Proteomes" id="UP000316426"/>
    </source>
</evidence>
<name>A0A518K289_9BACT</name>
<dbReference type="KEGG" id="bmei:Spa11_00950"/>
<reference evidence="1 2" key="1">
    <citation type="submission" date="2019-02" db="EMBL/GenBank/DDBJ databases">
        <title>Deep-cultivation of Planctomycetes and their phenomic and genomic characterization uncovers novel biology.</title>
        <authorList>
            <person name="Wiegand S."/>
            <person name="Jogler M."/>
            <person name="Boedeker C."/>
            <person name="Pinto D."/>
            <person name="Vollmers J."/>
            <person name="Rivas-Marin E."/>
            <person name="Kohn T."/>
            <person name="Peeters S.H."/>
            <person name="Heuer A."/>
            <person name="Rast P."/>
            <person name="Oberbeckmann S."/>
            <person name="Bunk B."/>
            <person name="Jeske O."/>
            <person name="Meyerdierks A."/>
            <person name="Storesund J.E."/>
            <person name="Kallscheuer N."/>
            <person name="Luecker S."/>
            <person name="Lage O.M."/>
            <person name="Pohl T."/>
            <person name="Merkel B.J."/>
            <person name="Hornburger P."/>
            <person name="Mueller R.-W."/>
            <person name="Bruemmer F."/>
            <person name="Labrenz M."/>
            <person name="Spormann A.M."/>
            <person name="Op den Camp H."/>
            <person name="Overmann J."/>
            <person name="Amann R."/>
            <person name="Jetten M.S.M."/>
            <person name="Mascher T."/>
            <person name="Medema M.H."/>
            <person name="Devos D.P."/>
            <person name="Kaster A.-K."/>
            <person name="Ovreas L."/>
            <person name="Rohde M."/>
            <person name="Galperin M.Y."/>
            <person name="Jogler C."/>
        </authorList>
    </citation>
    <scope>NUCLEOTIDE SEQUENCE [LARGE SCALE GENOMIC DNA]</scope>
    <source>
        <strain evidence="1 2">Spa11</strain>
    </source>
</reference>
<keyword evidence="2" id="KW-1185">Reference proteome</keyword>
<accession>A0A518K289</accession>
<protein>
    <submittedName>
        <fullName evidence="1">Uncharacterized protein</fullName>
    </submittedName>
</protein>